<organism evidence="3 4">
    <name type="scientific">Chlorella sorokiniana</name>
    <name type="common">Freshwater green alga</name>
    <dbReference type="NCBI Taxonomy" id="3076"/>
    <lineage>
        <taxon>Eukaryota</taxon>
        <taxon>Viridiplantae</taxon>
        <taxon>Chlorophyta</taxon>
        <taxon>core chlorophytes</taxon>
        <taxon>Trebouxiophyceae</taxon>
        <taxon>Chlorellales</taxon>
        <taxon>Chlorellaceae</taxon>
        <taxon>Chlorella clade</taxon>
        <taxon>Chlorella</taxon>
    </lineage>
</organism>
<feature type="coiled-coil region" evidence="1">
    <location>
        <begin position="27"/>
        <end position="64"/>
    </location>
</feature>
<dbReference type="OrthoDB" id="512946at2759"/>
<feature type="region of interest" description="Disordered" evidence="2">
    <location>
        <begin position="128"/>
        <end position="169"/>
    </location>
</feature>
<name>A0A2P6U1P9_CHLSO</name>
<keyword evidence="4" id="KW-1185">Reference proteome</keyword>
<protein>
    <submittedName>
        <fullName evidence="3">Uncharacterized protein</fullName>
    </submittedName>
</protein>
<dbReference type="EMBL" id="LHPG02000002">
    <property type="protein sequence ID" value="PRW60246.1"/>
    <property type="molecule type" value="Genomic_DNA"/>
</dbReference>
<evidence type="ECO:0000256" key="2">
    <source>
        <dbReference type="SAM" id="MobiDB-lite"/>
    </source>
</evidence>
<comment type="caution">
    <text evidence="3">The sequence shown here is derived from an EMBL/GenBank/DDBJ whole genome shotgun (WGS) entry which is preliminary data.</text>
</comment>
<gene>
    <name evidence="3" type="ORF">C2E21_0815</name>
</gene>
<evidence type="ECO:0000256" key="1">
    <source>
        <dbReference type="SAM" id="Coils"/>
    </source>
</evidence>
<evidence type="ECO:0000313" key="3">
    <source>
        <dbReference type="EMBL" id="PRW60246.1"/>
    </source>
</evidence>
<feature type="compositionally biased region" description="Gly residues" evidence="2">
    <location>
        <begin position="148"/>
        <end position="163"/>
    </location>
</feature>
<evidence type="ECO:0000313" key="4">
    <source>
        <dbReference type="Proteomes" id="UP000239899"/>
    </source>
</evidence>
<dbReference type="Proteomes" id="UP000239899">
    <property type="component" value="Unassembled WGS sequence"/>
</dbReference>
<sequence length="169" mass="18663">MSRGRVGLIKAIKEIFREVKFFGDAEISTLKKELEAHKLQLEQLKQARQERTRREEALALMEMRSAVEGLQRIQGVLAERDAQMAEQMETLAKAAGARQEQELTERAMRVVQGMDLRGMLTQEEEALQEQLAKFRADLEAAGNPPPRSGGGAAGSGSSSGGGSRGKRRR</sequence>
<keyword evidence="1" id="KW-0175">Coiled coil</keyword>
<reference evidence="3 4" key="1">
    <citation type="journal article" date="2018" name="Plant J.">
        <title>Genome sequences of Chlorella sorokiniana UTEX 1602 and Micractinium conductrix SAG 241.80: implications to maltose excretion by a green alga.</title>
        <authorList>
            <person name="Arriola M.B."/>
            <person name="Velmurugan N."/>
            <person name="Zhang Y."/>
            <person name="Plunkett M.H."/>
            <person name="Hondzo H."/>
            <person name="Barney B.M."/>
        </authorList>
    </citation>
    <scope>NUCLEOTIDE SEQUENCE [LARGE SCALE GENOMIC DNA]</scope>
    <source>
        <strain evidence="4">UTEX 1602</strain>
    </source>
</reference>
<accession>A0A2P6U1P9</accession>
<dbReference type="AlphaFoldDB" id="A0A2P6U1P9"/>
<proteinExistence type="predicted"/>